<dbReference type="Gramene" id="ERN14476">
    <property type="protein sequence ID" value="ERN14476"/>
    <property type="gene ID" value="AMTR_s00174p00032480"/>
</dbReference>
<dbReference type="InterPro" id="IPR036396">
    <property type="entry name" value="Cyt_P450_sf"/>
</dbReference>
<evidence type="ECO:0000313" key="8">
    <source>
        <dbReference type="Proteomes" id="UP000017836"/>
    </source>
</evidence>
<dbReference type="GO" id="GO:0016712">
    <property type="term" value="F:oxidoreductase activity, acting on paired donors, with incorporation or reduction of molecular oxygen, reduced flavin or flavoprotein as one donor, and incorporation of one atom of oxygen"/>
    <property type="evidence" value="ECO:0000318"/>
    <property type="project" value="GO_Central"/>
</dbReference>
<keyword evidence="6" id="KW-0812">Transmembrane</keyword>
<gene>
    <name evidence="7" type="ORF">AMTR_s00174p00032480</name>
</gene>
<feature type="transmembrane region" description="Helical" evidence="6">
    <location>
        <begin position="12"/>
        <end position="30"/>
    </location>
</feature>
<dbReference type="AlphaFoldDB" id="U5CMV2"/>
<evidence type="ECO:0000313" key="7">
    <source>
        <dbReference type="EMBL" id="ERN14476.1"/>
    </source>
</evidence>
<keyword evidence="5" id="KW-0408">Iron</keyword>
<dbReference type="Gene3D" id="1.10.630.10">
    <property type="entry name" value="Cytochrome P450"/>
    <property type="match status" value="1"/>
</dbReference>
<dbReference type="EMBL" id="KI392534">
    <property type="protein sequence ID" value="ERN14476.1"/>
    <property type="molecule type" value="Genomic_DNA"/>
</dbReference>
<dbReference type="Proteomes" id="UP000017836">
    <property type="component" value="Unassembled WGS sequence"/>
</dbReference>
<keyword evidence="4" id="KW-0560">Oxidoreductase</keyword>
<dbReference type="eggNOG" id="KOG0156">
    <property type="taxonomic scope" value="Eukaryota"/>
</dbReference>
<evidence type="ECO:0000256" key="5">
    <source>
        <dbReference type="ARBA" id="ARBA00023004"/>
    </source>
</evidence>
<dbReference type="HOGENOM" id="CLU_001570_26_3_1"/>
<keyword evidence="6" id="KW-1133">Transmembrane helix</keyword>
<evidence type="ECO:0008006" key="9">
    <source>
        <dbReference type="Google" id="ProtNLM"/>
    </source>
</evidence>
<evidence type="ECO:0000256" key="2">
    <source>
        <dbReference type="ARBA" id="ARBA00022617"/>
    </source>
</evidence>
<dbReference type="OMA" id="IDEHINH"/>
<dbReference type="SUPFAM" id="SSF48264">
    <property type="entry name" value="Cytochrome P450"/>
    <property type="match status" value="1"/>
</dbReference>
<dbReference type="GO" id="GO:0020037">
    <property type="term" value="F:heme binding"/>
    <property type="evidence" value="ECO:0007669"/>
    <property type="project" value="InterPro"/>
</dbReference>
<reference evidence="8" key="1">
    <citation type="journal article" date="2013" name="Science">
        <title>The Amborella genome and the evolution of flowering plants.</title>
        <authorList>
            <consortium name="Amborella Genome Project"/>
        </authorList>
    </citation>
    <scope>NUCLEOTIDE SEQUENCE [LARGE SCALE GENOMIC DNA]</scope>
</reference>
<keyword evidence="6" id="KW-0472">Membrane</keyword>
<keyword evidence="2" id="KW-0349">Heme</keyword>
<keyword evidence="8" id="KW-1185">Reference proteome</keyword>
<dbReference type="PANTHER" id="PTHR47955:SF8">
    <property type="entry name" value="CYTOCHROME P450 71D11-LIKE"/>
    <property type="match status" value="1"/>
</dbReference>
<evidence type="ECO:0000256" key="4">
    <source>
        <dbReference type="ARBA" id="ARBA00023002"/>
    </source>
</evidence>
<evidence type="ECO:0000256" key="6">
    <source>
        <dbReference type="SAM" id="Phobius"/>
    </source>
</evidence>
<comment type="similarity">
    <text evidence="1">Belongs to the cytochrome P450 family.</text>
</comment>
<name>U5CMV2_AMBTC</name>
<dbReference type="Pfam" id="PF00067">
    <property type="entry name" value="p450"/>
    <property type="match status" value="1"/>
</dbReference>
<protein>
    <recommendedName>
        <fullName evidence="9">Cytochrome P450</fullName>
    </recommendedName>
</protein>
<dbReference type="PRINTS" id="PR00463">
    <property type="entry name" value="EP450I"/>
</dbReference>
<dbReference type="InterPro" id="IPR001128">
    <property type="entry name" value="Cyt_P450"/>
</dbReference>
<evidence type="ECO:0000256" key="3">
    <source>
        <dbReference type="ARBA" id="ARBA00022723"/>
    </source>
</evidence>
<organism evidence="7 8">
    <name type="scientific">Amborella trichopoda</name>
    <dbReference type="NCBI Taxonomy" id="13333"/>
    <lineage>
        <taxon>Eukaryota</taxon>
        <taxon>Viridiplantae</taxon>
        <taxon>Streptophyta</taxon>
        <taxon>Embryophyta</taxon>
        <taxon>Tracheophyta</taxon>
        <taxon>Spermatophyta</taxon>
        <taxon>Magnoliopsida</taxon>
        <taxon>Amborellales</taxon>
        <taxon>Amborellaceae</taxon>
        <taxon>Amborella</taxon>
    </lineage>
</organism>
<proteinExistence type="inferred from homology"/>
<keyword evidence="3" id="KW-0479">Metal-binding</keyword>
<feature type="non-terminal residue" evidence="7">
    <location>
        <position position="301"/>
    </location>
</feature>
<dbReference type="InterPro" id="IPR002401">
    <property type="entry name" value="Cyt_P450_E_grp-I"/>
</dbReference>
<dbReference type="PANTHER" id="PTHR47955">
    <property type="entry name" value="CYTOCHROME P450 FAMILY 71 PROTEIN"/>
    <property type="match status" value="1"/>
</dbReference>
<evidence type="ECO:0000256" key="1">
    <source>
        <dbReference type="ARBA" id="ARBA00010617"/>
    </source>
</evidence>
<sequence length="301" mass="34282">MASLPQWLEKPSFLGFIFFSLSSILLFLSLTRSKREKGTTPKAKLPPGPPKLPLIGNLHQLSKLAHRSLRDLALKYGPLMFLQLGQVPTLVVSSPAMAKAVMKTHDLSFASRPQVNSAKHILYNSTDIAFSPYGSYWRNMRKICILELLSVKRVESFRFVRMEEVARMVETIERSKGAVNLSQLFLSLTNNIIGRVAFGKSYDKFYEVLNEVQILLGGFSLGDQFPSLDWIDVLTGIRARQKKTFRTLDAFMEMVIEDHLDPYTRPSNDEHKDFVDVLLEVQKRADLDFPFTRDNLKAVIL</sequence>
<accession>U5CMV2</accession>
<dbReference type="GO" id="GO:0005506">
    <property type="term" value="F:iron ion binding"/>
    <property type="evidence" value="ECO:0007669"/>
    <property type="project" value="InterPro"/>
</dbReference>